<evidence type="ECO:0000256" key="2">
    <source>
        <dbReference type="ARBA" id="ARBA00022679"/>
    </source>
</evidence>
<evidence type="ECO:0000256" key="1">
    <source>
        <dbReference type="ARBA" id="ARBA00010688"/>
    </source>
</evidence>
<dbReference type="CDD" id="cd01168">
    <property type="entry name" value="adenosine_kinase"/>
    <property type="match status" value="1"/>
</dbReference>
<name>A0ABT8TEB8_9GAMM</name>
<dbReference type="InterPro" id="IPR011611">
    <property type="entry name" value="PfkB_dom"/>
</dbReference>
<accession>A0ABT8TEB8</accession>
<evidence type="ECO:0000313" key="6">
    <source>
        <dbReference type="Proteomes" id="UP001168380"/>
    </source>
</evidence>
<keyword evidence="2" id="KW-0808">Transferase</keyword>
<feature type="domain" description="Carbohydrate kinase PfkB" evidence="4">
    <location>
        <begin position="59"/>
        <end position="319"/>
    </location>
</feature>
<dbReference type="PANTHER" id="PTHR43320">
    <property type="entry name" value="SUGAR KINASE"/>
    <property type="match status" value="1"/>
</dbReference>
<dbReference type="RefSeq" id="WP_302712123.1">
    <property type="nucleotide sequence ID" value="NZ_JAULRT010000047.1"/>
</dbReference>
<comment type="caution">
    <text evidence="5">The sequence shown here is derived from an EMBL/GenBank/DDBJ whole genome shotgun (WGS) entry which is preliminary data.</text>
</comment>
<evidence type="ECO:0000256" key="3">
    <source>
        <dbReference type="ARBA" id="ARBA00022777"/>
    </source>
</evidence>
<gene>
    <name evidence="5" type="ORF">QWI16_07255</name>
</gene>
<reference evidence="5" key="1">
    <citation type="submission" date="2023-07" db="EMBL/GenBank/DDBJ databases">
        <title>Gilvimarinus algae sp. nov., isolated from the surface of Kelp.</title>
        <authorList>
            <person name="Sun Y.Y."/>
            <person name="Gong Y."/>
            <person name="Du Z.J."/>
        </authorList>
    </citation>
    <scope>NUCLEOTIDE SEQUENCE</scope>
    <source>
        <strain evidence="5">SDUM040014</strain>
    </source>
</reference>
<dbReference type="PROSITE" id="PS00584">
    <property type="entry name" value="PFKB_KINASES_2"/>
    <property type="match status" value="1"/>
</dbReference>
<dbReference type="GO" id="GO:0016301">
    <property type="term" value="F:kinase activity"/>
    <property type="evidence" value="ECO:0007669"/>
    <property type="project" value="UniProtKB-KW"/>
</dbReference>
<organism evidence="5 6">
    <name type="scientific">Gilvimarinus algae</name>
    <dbReference type="NCBI Taxonomy" id="3058037"/>
    <lineage>
        <taxon>Bacteria</taxon>
        <taxon>Pseudomonadati</taxon>
        <taxon>Pseudomonadota</taxon>
        <taxon>Gammaproteobacteria</taxon>
        <taxon>Cellvibrionales</taxon>
        <taxon>Cellvibrionaceae</taxon>
        <taxon>Gilvimarinus</taxon>
    </lineage>
</organism>
<dbReference type="Gene3D" id="3.30.1110.10">
    <property type="match status" value="1"/>
</dbReference>
<evidence type="ECO:0000259" key="4">
    <source>
        <dbReference type="Pfam" id="PF00294"/>
    </source>
</evidence>
<dbReference type="PANTHER" id="PTHR43320:SF3">
    <property type="entry name" value="CARBOHYDRATE KINASE PFKB DOMAIN-CONTAINING PROTEIN"/>
    <property type="match status" value="1"/>
</dbReference>
<keyword evidence="3 5" id="KW-0418">Kinase</keyword>
<dbReference type="Proteomes" id="UP001168380">
    <property type="component" value="Unassembled WGS sequence"/>
</dbReference>
<dbReference type="EMBL" id="JAULRT010000047">
    <property type="protein sequence ID" value="MDO3381970.1"/>
    <property type="molecule type" value="Genomic_DNA"/>
</dbReference>
<sequence>MTQQYHIYGIGAALVDTEITVTDADLASMGVDKGVMTLVDEARQSELIAYLQDHLVASQRASGGSGANTIIAAGYFGCHNFYSCKVADDDNGHFYLKDIEDAGVSYPRHIGTSAGITGKCLVMITPDAERTMNTFLGISETVSTAELDEAAIAASQWAYIEGYLVSSDTGRAAAIALREMAQSRNTRVALSLSDPAMVRFFKDGLAEMIGPGVDLLFCNRDEALGYTDSETLNDAIEALKAIAKTFAITCGAEGSYVFDGESVTQIPTQKAKAIDTNGAGDMYAGAFLYALSRGESLIRAGEFANMAATQVVTQYGPRLRAEQHQQVKEAFFGQAKAQSN</sequence>
<dbReference type="InterPro" id="IPR029056">
    <property type="entry name" value="Ribokinase-like"/>
</dbReference>
<comment type="similarity">
    <text evidence="1">Belongs to the carbohydrate kinase PfkB family.</text>
</comment>
<proteinExistence type="inferred from homology"/>
<keyword evidence="6" id="KW-1185">Reference proteome</keyword>
<dbReference type="InterPro" id="IPR052700">
    <property type="entry name" value="Carb_kinase_PfkB-like"/>
</dbReference>
<evidence type="ECO:0000313" key="5">
    <source>
        <dbReference type="EMBL" id="MDO3381970.1"/>
    </source>
</evidence>
<dbReference type="SUPFAM" id="SSF53613">
    <property type="entry name" value="Ribokinase-like"/>
    <property type="match status" value="1"/>
</dbReference>
<dbReference type="Pfam" id="PF00294">
    <property type="entry name" value="PfkB"/>
    <property type="match status" value="1"/>
</dbReference>
<protein>
    <submittedName>
        <fullName evidence="5">Adenosine kinase</fullName>
    </submittedName>
</protein>
<dbReference type="InterPro" id="IPR002173">
    <property type="entry name" value="Carboh/pur_kinase_PfkB_CS"/>
</dbReference>
<dbReference type="Gene3D" id="3.40.1190.20">
    <property type="match status" value="1"/>
</dbReference>